<gene>
    <name evidence="2" type="ORF">MHI_LOCUS589882</name>
</gene>
<feature type="region of interest" description="Disordered" evidence="1">
    <location>
        <begin position="1037"/>
        <end position="1065"/>
    </location>
</feature>
<accession>A0A6V7HBR8</accession>
<proteinExistence type="predicted"/>
<dbReference type="OrthoDB" id="8197069at2759"/>
<feature type="non-terminal residue" evidence="2">
    <location>
        <position position="1104"/>
    </location>
</feature>
<feature type="region of interest" description="Disordered" evidence="1">
    <location>
        <begin position="593"/>
        <end position="615"/>
    </location>
</feature>
<name>A0A6V7HBR8_9HYME</name>
<dbReference type="EMBL" id="CAJDYZ010008678">
    <property type="protein sequence ID" value="CAD1475675.1"/>
    <property type="molecule type" value="Genomic_DNA"/>
</dbReference>
<feature type="compositionally biased region" description="Low complexity" evidence="1">
    <location>
        <begin position="602"/>
        <end position="613"/>
    </location>
</feature>
<feature type="compositionally biased region" description="Polar residues" evidence="1">
    <location>
        <begin position="366"/>
        <end position="385"/>
    </location>
</feature>
<feature type="compositionally biased region" description="Pro residues" evidence="1">
    <location>
        <begin position="152"/>
        <end position="167"/>
    </location>
</feature>
<feature type="region of interest" description="Disordered" evidence="1">
    <location>
        <begin position="210"/>
        <end position="440"/>
    </location>
</feature>
<comment type="caution">
    <text evidence="2">The sequence shown here is derived from an EMBL/GenBank/DDBJ whole genome shotgun (WGS) entry which is preliminary data.</text>
</comment>
<feature type="region of interest" description="Disordered" evidence="1">
    <location>
        <begin position="539"/>
        <end position="568"/>
    </location>
</feature>
<sequence>LHKHMQREEKVAAYVTQSTTCVRKAEPEAYSARRNREQKQKKKKEEIIRRSILCIVLAAIRAGATMLRCKITITLLCVLLIGHQVHAVVNKAQSQALANNDEENPNEIKADKRISNYGPPSDDYGPPIGSSIKGPAPVYGPPELVGDQGPTPIYPPPPPDLPPPIYGPPLASYGPPRNIKPLHSPPKQSFGGPPLSILPSKLNFGSLKLHYGPPKQHYGPPHSFGSFRPPKPQYGPPLKFTSNQYIAVGSSGLGPTKSAHGPPVPFDTYGVPPQKLAVQFSSQPSDNYGPPPPPSFGVLVPEAEYGPPAADLYRPPVPPPGVPAPPTPPDIKYDGWQPIAGLANQQPTNIYGPPSEEHKVIDGSSLGLQLPQSTSNVIENPNVPSDSYGVPIHSPEAQDLKTSVKSSSNDNKGLPPPPLPEYEPFHNESPPRKEPPLKDIQGGVNLQYEVPKVEPVSSIVKTVGFELLPTNPSLTSDLTAGLPTLKLPLLDAGASSNFGNGVSHALQNLGNDLSSNSYGPPPLSGISFGKLNSIESGIPLPPPPPVLDSYGAPPLSSHSPNGPYPAAEAGRASSFSSFGLHGNLLFKQSLQHYRPPGSFRHPPSSLPGSLIPPRNREPIKFKESIPSGLLTNLNRYLPPLRHAELAKAPKTYLPPLSFEQQLPIHNAAVAFKGLPSVSFNSPMAAPNAHYGTPLSFGDFNTPAPVLTYGAPNFGPASSFVSSSTGFGNNLYDVVGNVITTTYGTPVVNLPLSTGGGHDCGLSQQTGATRYSFEDLAGHSLNVGSHGPSFGAALPEATPNQNPLFNVEHSLSNTLSGLDNVQSVGQLSLQNFEQPKTNLKDSYGSSIGVSYAAHENTDSVVSSDHSQSNVLSAPPAEQLQDSFSSNVRFQQQNNGIRAEALTASGFGLSQAKSLAANEVDASQFLNTHAGSEALSLVKGLTANADGFEVQGSKGTYTLQIQAADGGLGTENSDGSIRHDQVLSNGLLQDILAAIEQGSEQGQVQVQGHPEEQQLQHVYSNLPQTGNTEVPKGHYITVEQNDQRKDSNGLLGQPGDNTEAESSRGISTKNEGVALFFNSQYGDSRKEIRSVNATVASDDGKNASER</sequence>
<feature type="compositionally biased region" description="Basic and acidic residues" evidence="1">
    <location>
        <begin position="423"/>
        <end position="437"/>
    </location>
</feature>
<feature type="region of interest" description="Disordered" evidence="1">
    <location>
        <begin position="97"/>
        <end position="196"/>
    </location>
</feature>
<reference evidence="2" key="1">
    <citation type="submission" date="2020-07" db="EMBL/GenBank/DDBJ databases">
        <authorList>
            <person name="Nazaruddin N."/>
        </authorList>
    </citation>
    <scope>NUCLEOTIDE SEQUENCE</scope>
</reference>
<organism evidence="2 3">
    <name type="scientific">Heterotrigona itama</name>
    <dbReference type="NCBI Taxonomy" id="395501"/>
    <lineage>
        <taxon>Eukaryota</taxon>
        <taxon>Metazoa</taxon>
        <taxon>Ecdysozoa</taxon>
        <taxon>Arthropoda</taxon>
        <taxon>Hexapoda</taxon>
        <taxon>Insecta</taxon>
        <taxon>Pterygota</taxon>
        <taxon>Neoptera</taxon>
        <taxon>Endopterygota</taxon>
        <taxon>Hymenoptera</taxon>
        <taxon>Apocrita</taxon>
        <taxon>Aculeata</taxon>
        <taxon>Apoidea</taxon>
        <taxon>Anthophila</taxon>
        <taxon>Apidae</taxon>
        <taxon>Heterotrigona</taxon>
    </lineage>
</organism>
<feature type="compositionally biased region" description="Polar residues" evidence="1">
    <location>
        <begin position="400"/>
        <end position="411"/>
    </location>
</feature>
<dbReference type="Proteomes" id="UP000752696">
    <property type="component" value="Unassembled WGS sequence"/>
</dbReference>
<keyword evidence="3" id="KW-1185">Reference proteome</keyword>
<feature type="compositionally biased region" description="Pro residues" evidence="1">
    <location>
        <begin position="315"/>
        <end position="329"/>
    </location>
</feature>
<protein>
    <submittedName>
        <fullName evidence="2">Uncharacterized protein</fullName>
    </submittedName>
</protein>
<evidence type="ECO:0000313" key="3">
    <source>
        <dbReference type="Proteomes" id="UP000752696"/>
    </source>
</evidence>
<feature type="non-terminal residue" evidence="2">
    <location>
        <position position="1"/>
    </location>
</feature>
<evidence type="ECO:0000256" key="1">
    <source>
        <dbReference type="SAM" id="MobiDB-lite"/>
    </source>
</evidence>
<dbReference type="AlphaFoldDB" id="A0A6V7HBR8"/>
<evidence type="ECO:0000313" key="2">
    <source>
        <dbReference type="EMBL" id="CAD1475675.1"/>
    </source>
</evidence>